<dbReference type="Proteomes" id="UP000319836">
    <property type="component" value="Unassembled WGS sequence"/>
</dbReference>
<dbReference type="Pfam" id="PF00326">
    <property type="entry name" value="Peptidase_S9"/>
    <property type="match status" value="1"/>
</dbReference>
<accession>A0A538U816</accession>
<dbReference type="PANTHER" id="PTHR48081">
    <property type="entry name" value="AB HYDROLASE SUPERFAMILY PROTEIN C4A8.06C"/>
    <property type="match status" value="1"/>
</dbReference>
<dbReference type="InterPro" id="IPR001375">
    <property type="entry name" value="Peptidase_S9_cat"/>
</dbReference>
<evidence type="ECO:0000313" key="4">
    <source>
        <dbReference type="Proteomes" id="UP000319836"/>
    </source>
</evidence>
<reference evidence="3 4" key="1">
    <citation type="journal article" date="2019" name="Nat. Microbiol.">
        <title>Mediterranean grassland soil C-N compound turnover is dependent on rainfall and depth, and is mediated by genomically divergent microorganisms.</title>
        <authorList>
            <person name="Diamond S."/>
            <person name="Andeer P.F."/>
            <person name="Li Z."/>
            <person name="Crits-Christoph A."/>
            <person name="Burstein D."/>
            <person name="Anantharaman K."/>
            <person name="Lane K.R."/>
            <person name="Thomas B.C."/>
            <person name="Pan C."/>
            <person name="Northen T.R."/>
            <person name="Banfield J.F."/>
        </authorList>
    </citation>
    <scope>NUCLEOTIDE SEQUENCE [LARGE SCALE GENOMIC DNA]</scope>
    <source>
        <strain evidence="3">WS_10</strain>
    </source>
</reference>
<dbReference type="EMBL" id="VBPA01000081">
    <property type="protein sequence ID" value="TMQ72044.1"/>
    <property type="molecule type" value="Genomic_DNA"/>
</dbReference>
<dbReference type="Gene3D" id="3.40.50.1820">
    <property type="entry name" value="alpha/beta hydrolase"/>
    <property type="match status" value="1"/>
</dbReference>
<dbReference type="InterPro" id="IPR050300">
    <property type="entry name" value="GDXG_lipolytic_enzyme"/>
</dbReference>
<protein>
    <submittedName>
        <fullName evidence="3">Lysophospholipase</fullName>
    </submittedName>
</protein>
<evidence type="ECO:0000256" key="1">
    <source>
        <dbReference type="ARBA" id="ARBA00022801"/>
    </source>
</evidence>
<organism evidence="3 4">
    <name type="scientific">Eiseniibacteriota bacterium</name>
    <dbReference type="NCBI Taxonomy" id="2212470"/>
    <lineage>
        <taxon>Bacteria</taxon>
        <taxon>Candidatus Eiseniibacteriota</taxon>
    </lineage>
</organism>
<dbReference type="SUPFAM" id="SSF53474">
    <property type="entry name" value="alpha/beta-Hydrolases"/>
    <property type="match status" value="1"/>
</dbReference>
<name>A0A538U816_UNCEI</name>
<evidence type="ECO:0000259" key="2">
    <source>
        <dbReference type="Pfam" id="PF00326"/>
    </source>
</evidence>
<feature type="domain" description="Peptidase S9 prolyl oligopeptidase catalytic" evidence="2">
    <location>
        <begin position="62"/>
        <end position="229"/>
    </location>
</feature>
<evidence type="ECO:0000313" key="3">
    <source>
        <dbReference type="EMBL" id="TMQ72044.1"/>
    </source>
</evidence>
<dbReference type="InterPro" id="IPR029058">
    <property type="entry name" value="AB_hydrolase_fold"/>
</dbReference>
<sequence>ARVGPLPAWLLHGRDSTWAIFVHGRAATRAEVLRMIPSYRALGLPCLVITYRNDRGAPRLGNGSYRLGVTEWRDLEDAVRNARSHGARDVVLVGCSMGGSIVAQFLRHSADTTLTRAAVLDAPALDWNALFAMASRERHVPLIVTDLGELIASLRTGLRWSEVTQIPHAREFSTPMLIFHGDADETAPVEVSERFAALRADLVTFHEIHGAGHVESSNVDPQWYAATLERWLRAHGIGARSKTP</sequence>
<dbReference type="GO" id="GO:0006508">
    <property type="term" value="P:proteolysis"/>
    <property type="evidence" value="ECO:0007669"/>
    <property type="project" value="InterPro"/>
</dbReference>
<comment type="caution">
    <text evidence="3">The sequence shown here is derived from an EMBL/GenBank/DDBJ whole genome shotgun (WGS) entry which is preliminary data.</text>
</comment>
<dbReference type="GO" id="GO:0008236">
    <property type="term" value="F:serine-type peptidase activity"/>
    <property type="evidence" value="ECO:0007669"/>
    <property type="project" value="InterPro"/>
</dbReference>
<proteinExistence type="predicted"/>
<feature type="non-terminal residue" evidence="3">
    <location>
        <position position="1"/>
    </location>
</feature>
<dbReference type="AlphaFoldDB" id="A0A538U816"/>
<gene>
    <name evidence="3" type="ORF">E6K80_03855</name>
</gene>
<keyword evidence="1" id="KW-0378">Hydrolase</keyword>